<dbReference type="Pfam" id="PF00561">
    <property type="entry name" value="Abhydrolase_1"/>
    <property type="match status" value="1"/>
</dbReference>
<dbReference type="RefSeq" id="WP_055547675.1">
    <property type="nucleotide sequence ID" value="NZ_CP023699.1"/>
</dbReference>
<dbReference type="GO" id="GO:0004806">
    <property type="term" value="F:triacylglycerol lipase activity"/>
    <property type="evidence" value="ECO:0007669"/>
    <property type="project" value="TreeGrafter"/>
</dbReference>
<organism evidence="2 3">
    <name type="scientific">Streptomyces kanamyceticus</name>
    <dbReference type="NCBI Taxonomy" id="1967"/>
    <lineage>
        <taxon>Bacteria</taxon>
        <taxon>Bacillati</taxon>
        <taxon>Actinomycetota</taxon>
        <taxon>Actinomycetes</taxon>
        <taxon>Kitasatosporales</taxon>
        <taxon>Streptomycetaceae</taxon>
        <taxon>Streptomyces</taxon>
    </lineage>
</organism>
<protein>
    <submittedName>
        <fullName evidence="2">Alpha/beta hydrolase</fullName>
    </submittedName>
</protein>
<sequence length="304" mass="32602">MTERIAVSKDVELWSEALGGPEDPPLLLIAGGNQSSRAWPRDFVDLLTAAGHRVIRYDQRDTGRSTTRDFAEHPYGYAELTEDVVAVLDAHDIPAAHVVTMSMGTITGQLLALDHPGRLLSLTLMLGGGLDVDFDGNIERLFKSEPSVDGLPLPGQALLDVLALMSEPVDGDDAEIERRVERSRIFSGDQVPFDPAEFRRWERAAADHAGTAAEPTAHHGLGSHPRERATELAGVRVPTQVVQALNDPIAPPPHGRHLAELIPGASLVEIPGMGHALPGSVHAVLAEAITTHVRGASPLPRGER</sequence>
<evidence type="ECO:0000313" key="3">
    <source>
        <dbReference type="Proteomes" id="UP000325529"/>
    </source>
</evidence>
<feature type="domain" description="AB hydrolase-1" evidence="1">
    <location>
        <begin position="24"/>
        <end position="130"/>
    </location>
</feature>
<keyword evidence="2" id="KW-0378">Hydrolase</keyword>
<dbReference type="OrthoDB" id="8957634at2"/>
<proteinExistence type="predicted"/>
<dbReference type="Proteomes" id="UP000325529">
    <property type="component" value="Chromosome"/>
</dbReference>
<dbReference type="PANTHER" id="PTHR43433:SF5">
    <property type="entry name" value="AB HYDROLASE-1 DOMAIN-CONTAINING PROTEIN"/>
    <property type="match status" value="1"/>
</dbReference>
<keyword evidence="3" id="KW-1185">Reference proteome</keyword>
<dbReference type="AlphaFoldDB" id="A0A5J6GLB6"/>
<evidence type="ECO:0000259" key="1">
    <source>
        <dbReference type="Pfam" id="PF00561"/>
    </source>
</evidence>
<dbReference type="SUPFAM" id="SSF53474">
    <property type="entry name" value="alpha/beta-Hydrolases"/>
    <property type="match status" value="1"/>
</dbReference>
<dbReference type="PANTHER" id="PTHR43433">
    <property type="entry name" value="HYDROLASE, ALPHA/BETA FOLD FAMILY PROTEIN"/>
    <property type="match status" value="1"/>
</dbReference>
<dbReference type="InterPro" id="IPR000073">
    <property type="entry name" value="AB_hydrolase_1"/>
</dbReference>
<dbReference type="GO" id="GO:0046503">
    <property type="term" value="P:glycerolipid catabolic process"/>
    <property type="evidence" value="ECO:0007669"/>
    <property type="project" value="TreeGrafter"/>
</dbReference>
<evidence type="ECO:0000313" key="2">
    <source>
        <dbReference type="EMBL" id="QEU96259.1"/>
    </source>
</evidence>
<reference evidence="2 3" key="1">
    <citation type="submission" date="2017-09" db="EMBL/GenBank/DDBJ databases">
        <authorList>
            <person name="Lee N."/>
            <person name="Cho B.-K."/>
        </authorList>
    </citation>
    <scope>NUCLEOTIDE SEQUENCE [LARGE SCALE GENOMIC DNA]</scope>
    <source>
        <strain evidence="2 3">ATCC 12853</strain>
    </source>
</reference>
<accession>A0A5J6GLB6</accession>
<dbReference type="Gene3D" id="3.40.50.1820">
    <property type="entry name" value="alpha/beta hydrolase"/>
    <property type="match status" value="1"/>
</dbReference>
<gene>
    <name evidence="2" type="ORF">CP970_39760</name>
</gene>
<dbReference type="EMBL" id="CP023699">
    <property type="protein sequence ID" value="QEU96259.1"/>
    <property type="molecule type" value="Genomic_DNA"/>
</dbReference>
<dbReference type="KEGG" id="ska:CP970_39760"/>
<name>A0A5J6GLB6_STRKN</name>
<dbReference type="InterPro" id="IPR029058">
    <property type="entry name" value="AB_hydrolase_fold"/>
</dbReference>
<dbReference type="InterPro" id="IPR050471">
    <property type="entry name" value="AB_hydrolase"/>
</dbReference>